<evidence type="ECO:0000313" key="3">
    <source>
        <dbReference type="Proteomes" id="UP000604825"/>
    </source>
</evidence>
<dbReference type="EMBL" id="CAJGYO010000005">
    <property type="protein sequence ID" value="CAD6232387.1"/>
    <property type="molecule type" value="Genomic_DNA"/>
</dbReference>
<reference evidence="2" key="1">
    <citation type="submission" date="2020-10" db="EMBL/GenBank/DDBJ databases">
        <authorList>
            <person name="Han B."/>
            <person name="Lu T."/>
            <person name="Zhao Q."/>
            <person name="Huang X."/>
            <person name="Zhao Y."/>
        </authorList>
    </citation>
    <scope>NUCLEOTIDE SEQUENCE</scope>
</reference>
<feature type="region of interest" description="Disordered" evidence="1">
    <location>
        <begin position="1"/>
        <end position="21"/>
    </location>
</feature>
<organism evidence="2 3">
    <name type="scientific">Miscanthus lutarioriparius</name>
    <dbReference type="NCBI Taxonomy" id="422564"/>
    <lineage>
        <taxon>Eukaryota</taxon>
        <taxon>Viridiplantae</taxon>
        <taxon>Streptophyta</taxon>
        <taxon>Embryophyta</taxon>
        <taxon>Tracheophyta</taxon>
        <taxon>Spermatophyta</taxon>
        <taxon>Magnoliopsida</taxon>
        <taxon>Liliopsida</taxon>
        <taxon>Poales</taxon>
        <taxon>Poaceae</taxon>
        <taxon>PACMAD clade</taxon>
        <taxon>Panicoideae</taxon>
        <taxon>Andropogonodae</taxon>
        <taxon>Andropogoneae</taxon>
        <taxon>Saccharinae</taxon>
        <taxon>Miscanthus</taxon>
    </lineage>
</organism>
<comment type="caution">
    <text evidence="2">The sequence shown here is derived from an EMBL/GenBank/DDBJ whole genome shotgun (WGS) entry which is preliminary data.</text>
</comment>
<protein>
    <submittedName>
        <fullName evidence="2">Uncharacterized protein</fullName>
    </submittedName>
</protein>
<dbReference type="OrthoDB" id="689007at2759"/>
<dbReference type="Proteomes" id="UP000604825">
    <property type="component" value="Unassembled WGS sequence"/>
</dbReference>
<proteinExistence type="predicted"/>
<gene>
    <name evidence="2" type="ORF">NCGR_LOCUS22072</name>
</gene>
<dbReference type="AlphaFoldDB" id="A0A811NWH1"/>
<evidence type="ECO:0000256" key="1">
    <source>
        <dbReference type="SAM" id="MobiDB-lite"/>
    </source>
</evidence>
<accession>A0A811NWH1</accession>
<sequence length="82" mass="8663">MSGGAGSSSEEAGQREDMPAVVEVRQHGDGASLDVVLSSSVERPFMLHKVVTVLQEEGAETINANFSVAGTKIFCTIHCRLS</sequence>
<keyword evidence="3" id="KW-1185">Reference proteome</keyword>
<evidence type="ECO:0000313" key="2">
    <source>
        <dbReference type="EMBL" id="CAD6232387.1"/>
    </source>
</evidence>
<name>A0A811NWH1_9POAL</name>
<feature type="compositionally biased region" description="Basic and acidic residues" evidence="1">
    <location>
        <begin position="12"/>
        <end position="21"/>
    </location>
</feature>